<evidence type="ECO:0000313" key="2">
    <source>
        <dbReference type="EMBL" id="GKX29799.1"/>
    </source>
</evidence>
<dbReference type="InterPro" id="IPR036237">
    <property type="entry name" value="Xyl_isomerase-like_sf"/>
</dbReference>
<keyword evidence="3" id="KW-1185">Reference proteome</keyword>
<dbReference type="EMBL" id="BRLB01000005">
    <property type="protein sequence ID" value="GKX29799.1"/>
    <property type="molecule type" value="Genomic_DNA"/>
</dbReference>
<organism evidence="2 3">
    <name type="scientific">Vallitalea longa</name>
    <dbReference type="NCBI Taxonomy" id="2936439"/>
    <lineage>
        <taxon>Bacteria</taxon>
        <taxon>Bacillati</taxon>
        <taxon>Bacillota</taxon>
        <taxon>Clostridia</taxon>
        <taxon>Lachnospirales</taxon>
        <taxon>Vallitaleaceae</taxon>
        <taxon>Vallitalea</taxon>
    </lineage>
</organism>
<accession>A0A9W5YD98</accession>
<dbReference type="GO" id="GO:0016853">
    <property type="term" value="F:isomerase activity"/>
    <property type="evidence" value="ECO:0007669"/>
    <property type="project" value="UniProtKB-KW"/>
</dbReference>
<keyword evidence="2" id="KW-0413">Isomerase</keyword>
<gene>
    <name evidence="2" type="ORF">SH1V18_22790</name>
</gene>
<dbReference type="AlphaFoldDB" id="A0A9W5YD98"/>
<reference evidence="2" key="1">
    <citation type="submission" date="2022-06" db="EMBL/GenBank/DDBJ databases">
        <title>Vallitalea longa sp. nov., an anaerobic bacterium isolated from marine sediment.</title>
        <authorList>
            <person name="Hirano S."/>
            <person name="Terahara T."/>
            <person name="Mori K."/>
            <person name="Hamada M."/>
            <person name="Matsumoto R."/>
            <person name="Kobayashi T."/>
        </authorList>
    </citation>
    <scope>NUCLEOTIDE SEQUENCE</scope>
    <source>
        <strain evidence="2">SH18-1</strain>
    </source>
</reference>
<proteinExistence type="predicted"/>
<evidence type="ECO:0000313" key="3">
    <source>
        <dbReference type="Proteomes" id="UP001144256"/>
    </source>
</evidence>
<name>A0A9W5YD98_9FIRM</name>
<dbReference type="RefSeq" id="WP_281815472.1">
    <property type="nucleotide sequence ID" value="NZ_BRLB01000005.1"/>
</dbReference>
<dbReference type="InterPro" id="IPR050312">
    <property type="entry name" value="IolE/XylAMocC-like"/>
</dbReference>
<evidence type="ECO:0000259" key="1">
    <source>
        <dbReference type="Pfam" id="PF01261"/>
    </source>
</evidence>
<dbReference type="Pfam" id="PF01261">
    <property type="entry name" value="AP_endonuc_2"/>
    <property type="match status" value="1"/>
</dbReference>
<sequence>MNLKIALQLYTVRNECNKDFIGTLEKVAELGYDGVELAGVYGLTAEELKVELDRLNLTVMGSHIGLEELEKNLDDIIEYNKTIGNSFIICPYAKCETKEQLEELANKLNIIGNKLSAEGLQLLYHNHSHEFEKIDGIYGLDLLFDLTKNMLMELDTHWVERADLDVIDYMDKNKDILKLVHIKDMIEIDGKKDFAAIGEGTMNIKGILQKTVEIGCSWVIVENDQPKPTGIENATISINNLKKMLD</sequence>
<dbReference type="InterPro" id="IPR013022">
    <property type="entry name" value="Xyl_isomerase-like_TIM-brl"/>
</dbReference>
<dbReference type="PANTHER" id="PTHR12110:SF41">
    <property type="entry name" value="INOSOSE DEHYDRATASE"/>
    <property type="match status" value="1"/>
</dbReference>
<dbReference type="Proteomes" id="UP001144256">
    <property type="component" value="Unassembled WGS sequence"/>
</dbReference>
<dbReference type="SUPFAM" id="SSF51658">
    <property type="entry name" value="Xylose isomerase-like"/>
    <property type="match status" value="1"/>
</dbReference>
<dbReference type="Gene3D" id="3.20.20.150">
    <property type="entry name" value="Divalent-metal-dependent TIM barrel enzymes"/>
    <property type="match status" value="1"/>
</dbReference>
<feature type="domain" description="Xylose isomerase-like TIM barrel" evidence="1">
    <location>
        <begin position="24"/>
        <end position="229"/>
    </location>
</feature>
<protein>
    <submittedName>
        <fullName evidence="2">Sugar phosphate isomerase</fullName>
    </submittedName>
</protein>
<comment type="caution">
    <text evidence="2">The sequence shown here is derived from an EMBL/GenBank/DDBJ whole genome shotgun (WGS) entry which is preliminary data.</text>
</comment>
<dbReference type="PANTHER" id="PTHR12110">
    <property type="entry name" value="HYDROXYPYRUVATE ISOMERASE"/>
    <property type="match status" value="1"/>
</dbReference>